<evidence type="ECO:0000256" key="2">
    <source>
        <dbReference type="ARBA" id="ARBA00022448"/>
    </source>
</evidence>
<dbReference type="InterPro" id="IPR036291">
    <property type="entry name" value="NAD(P)-bd_dom_sf"/>
</dbReference>
<protein>
    <recommendedName>
        <fullName evidence="1">Trk system potassium uptake protein TrkA</fullName>
    </recommendedName>
</protein>
<dbReference type="Gene3D" id="3.40.50.720">
    <property type="entry name" value="NAD(P)-binding Rossmann-like Domain"/>
    <property type="match status" value="2"/>
</dbReference>
<dbReference type="NCBIfam" id="NF007033">
    <property type="entry name" value="PRK09496.1-5"/>
    <property type="match status" value="1"/>
</dbReference>
<sequence length="460" mass="50440">MKKKNVKICVVGGGKIGSEIAAQLTDNGCEVTVIDTNLDLINKISNAMDVICYQGNGASLTILQDAGAAEADIFIAVTGSDELNILSCLTAHSLGAKNTIARVRNAEYAVQSEFYMEKFGLAMTINPDFTAAREIERLLHFPQATKIELFGKGRCELAEMKIEHGNAIIGKTLFEINQKMKMNILICAIVRDKNIFIPNGDDIVKEGDVLYITGSPKAINESLEKMNIKVRRISSVLIAGASRIGFYLSKMLEKDGVNVTVVEKVHSKAAELAGNVPGVSVMCSDAMEYFESMSEADIKNTDAFVTLTNNDEYNLIAGMLAEKRNVYKVVTKMNSHSALKELQMNTKICSVSKESAVTDIIIGYSRSLLAAENFDAISSLYRLMDGKLEFVEFKVTSDEAYLGKLIKELQVKKGYIIASIIRNRRLIVPRGDDVIEKGDSVLVCTVNKSILRLQDIFAGV</sequence>
<evidence type="ECO:0000313" key="10">
    <source>
        <dbReference type="Proteomes" id="UP000628463"/>
    </source>
</evidence>
<evidence type="ECO:0000256" key="5">
    <source>
        <dbReference type="ARBA" id="ARBA00023027"/>
    </source>
</evidence>
<dbReference type="PANTHER" id="PTHR43833:SF5">
    <property type="entry name" value="TRK SYSTEM POTASSIUM UPTAKE PROTEIN TRKA"/>
    <property type="match status" value="1"/>
</dbReference>
<evidence type="ECO:0000256" key="3">
    <source>
        <dbReference type="ARBA" id="ARBA00022538"/>
    </source>
</evidence>
<dbReference type="Proteomes" id="UP000628463">
    <property type="component" value="Unassembled WGS sequence"/>
</dbReference>
<dbReference type="Gene3D" id="3.30.70.1450">
    <property type="entry name" value="Regulator of K+ conductance, C-terminal domain"/>
    <property type="match status" value="2"/>
</dbReference>
<name>A0ABR7FXH1_9FIRM</name>
<dbReference type="InterPro" id="IPR006036">
    <property type="entry name" value="K_uptake_TrkA"/>
</dbReference>
<organism evidence="9 10">
    <name type="scientific">Lachnospira hominis</name>
    <name type="common">ex Liu et al. 2021</name>
    <dbReference type="NCBI Taxonomy" id="2763051"/>
    <lineage>
        <taxon>Bacteria</taxon>
        <taxon>Bacillati</taxon>
        <taxon>Bacillota</taxon>
        <taxon>Clostridia</taxon>
        <taxon>Lachnospirales</taxon>
        <taxon>Lachnospiraceae</taxon>
        <taxon>Lachnospira</taxon>
    </lineage>
</organism>
<dbReference type="InterPro" id="IPR003148">
    <property type="entry name" value="RCK_N"/>
</dbReference>
<keyword evidence="2" id="KW-0813">Transport</keyword>
<feature type="domain" description="RCK C-terminal" evidence="8">
    <location>
        <begin position="378"/>
        <end position="459"/>
    </location>
</feature>
<gene>
    <name evidence="9" type="primary">trkA</name>
    <name evidence="9" type="ORF">H8S01_02845</name>
</gene>
<dbReference type="SUPFAM" id="SSF116726">
    <property type="entry name" value="TrkA C-terminal domain-like"/>
    <property type="match status" value="2"/>
</dbReference>
<keyword evidence="3" id="KW-0633">Potassium transport</keyword>
<dbReference type="PRINTS" id="PR00335">
    <property type="entry name" value="KUPTAKETRKA"/>
</dbReference>
<dbReference type="PROSITE" id="PS51201">
    <property type="entry name" value="RCK_N"/>
    <property type="match status" value="2"/>
</dbReference>
<dbReference type="NCBIfam" id="NF007039">
    <property type="entry name" value="PRK09496.3-2"/>
    <property type="match status" value="1"/>
</dbReference>
<evidence type="ECO:0000256" key="6">
    <source>
        <dbReference type="ARBA" id="ARBA00023065"/>
    </source>
</evidence>
<dbReference type="InterPro" id="IPR006037">
    <property type="entry name" value="RCK_C"/>
</dbReference>
<accession>A0ABR7FXH1</accession>
<dbReference type="EMBL" id="JACOPD010000002">
    <property type="protein sequence ID" value="MBC5679898.1"/>
    <property type="molecule type" value="Genomic_DNA"/>
</dbReference>
<dbReference type="PANTHER" id="PTHR43833">
    <property type="entry name" value="POTASSIUM CHANNEL PROTEIN 2-RELATED-RELATED"/>
    <property type="match status" value="1"/>
</dbReference>
<keyword evidence="4" id="KW-0630">Potassium</keyword>
<dbReference type="SUPFAM" id="SSF51735">
    <property type="entry name" value="NAD(P)-binding Rossmann-fold domains"/>
    <property type="match status" value="2"/>
</dbReference>
<feature type="domain" description="RCK N-terminal" evidence="7">
    <location>
        <begin position="5"/>
        <end position="123"/>
    </location>
</feature>
<feature type="domain" description="RCK N-terminal" evidence="7">
    <location>
        <begin position="233"/>
        <end position="352"/>
    </location>
</feature>
<evidence type="ECO:0000313" key="9">
    <source>
        <dbReference type="EMBL" id="MBC5679898.1"/>
    </source>
</evidence>
<keyword evidence="10" id="KW-1185">Reference proteome</keyword>
<evidence type="ECO:0000256" key="1">
    <source>
        <dbReference type="ARBA" id="ARBA00017378"/>
    </source>
</evidence>
<evidence type="ECO:0000256" key="4">
    <source>
        <dbReference type="ARBA" id="ARBA00022958"/>
    </source>
</evidence>
<keyword evidence="6" id="KW-0406">Ion transport</keyword>
<keyword evidence="5" id="KW-0520">NAD</keyword>
<dbReference type="PROSITE" id="PS51202">
    <property type="entry name" value="RCK_C"/>
    <property type="match status" value="2"/>
</dbReference>
<dbReference type="Pfam" id="PF02254">
    <property type="entry name" value="TrkA_N"/>
    <property type="match status" value="2"/>
</dbReference>
<proteinExistence type="predicted"/>
<dbReference type="InterPro" id="IPR036721">
    <property type="entry name" value="RCK_C_sf"/>
</dbReference>
<dbReference type="InterPro" id="IPR050721">
    <property type="entry name" value="Trk_Ktr_HKT_K-transport"/>
</dbReference>
<reference evidence="9 10" key="1">
    <citation type="submission" date="2020-08" db="EMBL/GenBank/DDBJ databases">
        <title>Genome public.</title>
        <authorList>
            <person name="Liu C."/>
            <person name="Sun Q."/>
        </authorList>
    </citation>
    <scope>NUCLEOTIDE SEQUENCE [LARGE SCALE GENOMIC DNA]</scope>
    <source>
        <strain evidence="9 10">NSJ-43</strain>
    </source>
</reference>
<dbReference type="Pfam" id="PF02080">
    <property type="entry name" value="TrkA_C"/>
    <property type="match status" value="2"/>
</dbReference>
<feature type="domain" description="RCK C-terminal" evidence="8">
    <location>
        <begin position="145"/>
        <end position="228"/>
    </location>
</feature>
<evidence type="ECO:0000259" key="8">
    <source>
        <dbReference type="PROSITE" id="PS51202"/>
    </source>
</evidence>
<comment type="caution">
    <text evidence="9">The sequence shown here is derived from an EMBL/GenBank/DDBJ whole genome shotgun (WGS) entry which is preliminary data.</text>
</comment>
<dbReference type="RefSeq" id="WP_186836109.1">
    <property type="nucleotide sequence ID" value="NZ_JACOPD010000002.1"/>
</dbReference>
<evidence type="ECO:0000259" key="7">
    <source>
        <dbReference type="PROSITE" id="PS51201"/>
    </source>
</evidence>